<reference evidence="5" key="1">
    <citation type="submission" date="2020-08" db="EMBL/GenBank/DDBJ databases">
        <title>Genome public.</title>
        <authorList>
            <person name="Liu C."/>
            <person name="Sun Q."/>
        </authorList>
    </citation>
    <scope>NUCLEOTIDE SEQUENCE</scope>
    <source>
        <strain evidence="5">H8</strain>
    </source>
</reference>
<dbReference type="Gene3D" id="2.180.10.10">
    <property type="entry name" value="RHS repeat-associated core"/>
    <property type="match status" value="2"/>
</dbReference>
<dbReference type="InterPro" id="IPR031325">
    <property type="entry name" value="RHS_repeat"/>
</dbReference>
<dbReference type="Pfam" id="PF05593">
    <property type="entry name" value="RHS_repeat"/>
    <property type="match status" value="2"/>
</dbReference>
<dbReference type="NCBIfam" id="TIGR01643">
    <property type="entry name" value="YD_repeat_2x"/>
    <property type="match status" value="4"/>
</dbReference>
<evidence type="ECO:0000259" key="4">
    <source>
        <dbReference type="Pfam" id="PF25023"/>
    </source>
</evidence>
<evidence type="ECO:0000313" key="5">
    <source>
        <dbReference type="EMBL" id="MBC8540365.1"/>
    </source>
</evidence>
<keyword evidence="2" id="KW-0732">Signal</keyword>
<dbReference type="Pfam" id="PF20148">
    <property type="entry name" value="DUF6531"/>
    <property type="match status" value="1"/>
</dbReference>
<dbReference type="Proteomes" id="UP000611762">
    <property type="component" value="Unassembled WGS sequence"/>
</dbReference>
<dbReference type="InterPro" id="IPR056823">
    <property type="entry name" value="TEN-like_YD-shell"/>
</dbReference>
<feature type="domain" description="DUF6531" evidence="3">
    <location>
        <begin position="60"/>
        <end position="98"/>
    </location>
</feature>
<evidence type="ECO:0000256" key="1">
    <source>
        <dbReference type="ARBA" id="ARBA00022737"/>
    </source>
</evidence>
<dbReference type="InterPro" id="IPR045351">
    <property type="entry name" value="DUF6531"/>
</dbReference>
<evidence type="ECO:0000313" key="6">
    <source>
        <dbReference type="Proteomes" id="UP000611762"/>
    </source>
</evidence>
<comment type="caution">
    <text evidence="5">The sequence shown here is derived from an EMBL/GenBank/DDBJ whole genome shotgun (WGS) entry which is preliminary data.</text>
</comment>
<evidence type="ECO:0000256" key="2">
    <source>
        <dbReference type="SAM" id="SignalP"/>
    </source>
</evidence>
<dbReference type="PANTHER" id="PTHR32305:SF15">
    <property type="entry name" value="PROTEIN RHSA-RELATED"/>
    <property type="match status" value="1"/>
</dbReference>
<organism evidence="5 6">
    <name type="scientific">Congzhengia minquanensis</name>
    <dbReference type="NCBI Taxonomy" id="2763657"/>
    <lineage>
        <taxon>Bacteria</taxon>
        <taxon>Bacillati</taxon>
        <taxon>Bacillota</taxon>
        <taxon>Clostridia</taxon>
        <taxon>Eubacteriales</taxon>
        <taxon>Oscillospiraceae</taxon>
        <taxon>Congzhengia</taxon>
    </lineage>
</organism>
<name>A0A926HYP9_9FIRM</name>
<feature type="non-terminal residue" evidence="5">
    <location>
        <position position="1617"/>
    </location>
</feature>
<gene>
    <name evidence="5" type="ORF">H8698_05190</name>
</gene>
<keyword evidence="6" id="KW-1185">Reference proteome</keyword>
<dbReference type="RefSeq" id="WP_249311518.1">
    <property type="nucleotide sequence ID" value="NZ_JACRSU010000002.1"/>
</dbReference>
<keyword evidence="1" id="KW-0677">Repeat</keyword>
<accession>A0A926HYP9</accession>
<dbReference type="Pfam" id="PF25023">
    <property type="entry name" value="TEN_YD-shell"/>
    <property type="match status" value="1"/>
</dbReference>
<dbReference type="NCBIfam" id="TIGR03696">
    <property type="entry name" value="Rhs_assc_core"/>
    <property type="match status" value="1"/>
</dbReference>
<dbReference type="InterPro" id="IPR006530">
    <property type="entry name" value="YD"/>
</dbReference>
<dbReference type="InterPro" id="IPR022385">
    <property type="entry name" value="Rhs_assc_core"/>
</dbReference>
<feature type="signal peptide" evidence="2">
    <location>
        <begin position="1"/>
        <end position="25"/>
    </location>
</feature>
<sequence length="1617" mass="183940">MKKKIFTSILLFLGLLLCSVVTCFAASTAESVAEAMAEQRGQEKYLESVHAPADNTEDNDHIDISTGNMVMSETDLYLPGKNGLDVTLSRNFNSMDTDYNYTYLPDNSTYAYSNMFIYKYYTDRGTETWLAFPSEEAFLETPEIIEYQDISADPYRFSSDNYGEVTGYIYGRLTKTNTDRTLTLKRPITGGKCYTRDYDREDLQTHWRRDTVDYETLSYNWYFNIPYTDHSQISSKAGGSGTIAYNDKVYLKLYDGENQDDIKYGIGYSKVNGHWQIDDIAIHRLYNNKYNYNLRLMTPDEETMLIEQVGGQVTIELCAVLERDDGVRYFLNRAHVESKIVLVADRFGNCINYATGGEIIDSMGRRIVYSSDGIKMEDENGVLQYVVKYTTEETADPSYPSFDCYKTYTFRVERFAHLGDTQTDDVTVYTMKKHGRPIRDETWTMFYYTIDQILYPTGAHRDYDYATVKTYEPYFGSVAISGATSCIRKKAISSKFYASNGTDYEYYYEYIYTKPNEGLFYHNSRKANMRYTTDKIRKAPNSANDIKTTYTYDYLGRIQTAESFKGTARIYPKITYTYPADSESPGDQPIQVKTDLENSVSKISQYEYYYRKSVPDKITENGLITSYSYDYAIGTIPRYFLLTEASYTPEGDTSAVKEISNTLTADRKSISETVVKDASGAIKEKTAFEYNPDGTVSKTKVYTDIANNVYNETAYSYTYNTDGSYSVTTSVNNVKDADGANAHAVSVITVYDRFGNVASQTDANGVKTEYTYDLSCRVLSVKELNSSGTQLSEKTYSYDVSGNVVDITRENGRQEKQQFDSFGNLKASQVNYEGGFKTVYEYTYDTFGRPATATENARLGADGTVEEKYVTTNVYDDRNRVVKQTTKNKAGTVVYEVSTEYGGASGKQYSTQWLSGSALYSAGKYKSEYDAFGRKTADVILNNTAEYSRTDYTYDCMGNVLTAKDDKARAENLPYSVSYAYDHAGRVLSETDVFGNAATYSYNDAGNLINIHEAAGKTVSYSYDALGRNTIAYDGSMFSKNYYDDNGNLVKTTESQTANASNGHATTMTYDDLNRMTKLVNSTSKTDLTSTTGIYEHYTYDIMGNVLSTAQDALGANKTTYTYDILGRNLSVTDPDGNAETYTYNFDGTLKTKTDKKGTVFTYSNYNVFKNAGKITAENGSQSQYLEFSYDMMNNLTYEYDSEGLDYGNHYSYDFLGRMTAKNGDINAYLSYTYDTLGNRTSMSIGENDQQGGTIDYCTQTYTYDSKSRLTESTAFDKTVEYSYNESDYLTFKQLGVVQTARNLNNRNLVTSDIILKNYGLTNEYIFDNNEYRYDYRGEQTFEIPGTTDVYNNMYYDLYYTYDGSGRLIQMNLTDTRAMRGIGEFYTFDDRTNITNILVRDYDRDDKSYTAVYPYTLSNHMSGTVFENKTGYLEEEKTAASDANGNRTTDRDATHTYDLFNRLTSYTKDGETTTYTYYASGLRESKTRDGVTTKFIWDGGNMVLEYRPDIWEYTHTYIYGADGLAYRRDADGTIYTYNTNFRGDVLSVMDENQNCMAEYVFDAYGNIFNQYNATGFSDNFGYRGEYHDPESGYIYLRMRYLDPTSGRFLTEDPAKDG</sequence>
<proteinExistence type="predicted"/>
<dbReference type="EMBL" id="JACRSU010000002">
    <property type="protein sequence ID" value="MBC8540365.1"/>
    <property type="molecule type" value="Genomic_DNA"/>
</dbReference>
<dbReference type="InterPro" id="IPR050708">
    <property type="entry name" value="T6SS_VgrG/RHS"/>
</dbReference>
<protein>
    <submittedName>
        <fullName evidence="5">RHS repeat protein</fullName>
    </submittedName>
</protein>
<feature type="domain" description="Teneurin-like YD-shell" evidence="4">
    <location>
        <begin position="1096"/>
        <end position="1240"/>
    </location>
</feature>
<dbReference type="PANTHER" id="PTHR32305">
    <property type="match status" value="1"/>
</dbReference>
<evidence type="ECO:0000259" key="3">
    <source>
        <dbReference type="Pfam" id="PF20148"/>
    </source>
</evidence>
<feature type="chain" id="PRO_5037387896" evidence="2">
    <location>
        <begin position="26"/>
        <end position="1617"/>
    </location>
</feature>